<dbReference type="InterPro" id="IPR037050">
    <property type="entry name" value="DUF1254_sf"/>
</dbReference>
<feature type="domain" description="DUF1254" evidence="3">
    <location>
        <begin position="83"/>
        <end position="221"/>
    </location>
</feature>
<dbReference type="AlphaFoldDB" id="A0A1W6YVT2"/>
<protein>
    <recommendedName>
        <fullName evidence="6">DUF1254 domain-containing protein</fullName>
    </recommendedName>
</protein>
<dbReference type="SUPFAM" id="SSF160935">
    <property type="entry name" value="VPA0735-like"/>
    <property type="match status" value="1"/>
</dbReference>
<dbReference type="InterPro" id="IPR010621">
    <property type="entry name" value="DUF1214"/>
</dbReference>
<dbReference type="PANTHER" id="PTHR36509">
    <property type="entry name" value="BLL3101 PROTEIN"/>
    <property type="match status" value="1"/>
</dbReference>
<dbReference type="Proteomes" id="UP000194139">
    <property type="component" value="Chromosome"/>
</dbReference>
<dbReference type="Gene3D" id="2.60.120.600">
    <property type="entry name" value="Domain of unknown function DUF1214, C-terminal domain"/>
    <property type="match status" value="1"/>
</dbReference>
<dbReference type="InterPro" id="IPR010679">
    <property type="entry name" value="DUF1254"/>
</dbReference>
<dbReference type="RefSeq" id="WP_086071387.1">
    <property type="nucleotide sequence ID" value="NZ_CP021109.1"/>
</dbReference>
<keyword evidence="1" id="KW-0732">Signal</keyword>
<dbReference type="Pfam" id="PF06742">
    <property type="entry name" value="DUF1214"/>
    <property type="match status" value="1"/>
</dbReference>
<feature type="signal peptide" evidence="1">
    <location>
        <begin position="1"/>
        <end position="35"/>
    </location>
</feature>
<organism evidence="4 5">
    <name type="scientific">Bordetella genomosp. 9</name>
    <dbReference type="NCBI Taxonomy" id="1416803"/>
    <lineage>
        <taxon>Bacteria</taxon>
        <taxon>Pseudomonadati</taxon>
        <taxon>Pseudomonadota</taxon>
        <taxon>Betaproteobacteria</taxon>
        <taxon>Burkholderiales</taxon>
        <taxon>Alcaligenaceae</taxon>
        <taxon>Bordetella</taxon>
    </lineage>
</organism>
<evidence type="ECO:0008006" key="6">
    <source>
        <dbReference type="Google" id="ProtNLM"/>
    </source>
</evidence>
<evidence type="ECO:0000259" key="2">
    <source>
        <dbReference type="Pfam" id="PF06742"/>
    </source>
</evidence>
<feature type="chain" id="PRO_5012981229" description="DUF1254 domain-containing protein" evidence="1">
    <location>
        <begin position="36"/>
        <end position="495"/>
    </location>
</feature>
<feature type="domain" description="DUF1214" evidence="2">
    <location>
        <begin position="364"/>
        <end position="470"/>
    </location>
</feature>
<dbReference type="EMBL" id="CP021109">
    <property type="protein sequence ID" value="ARP85176.1"/>
    <property type="molecule type" value="Genomic_DNA"/>
</dbReference>
<evidence type="ECO:0000259" key="3">
    <source>
        <dbReference type="Pfam" id="PF06863"/>
    </source>
</evidence>
<gene>
    <name evidence="4" type="ORF">CAL13_02290</name>
</gene>
<evidence type="ECO:0000256" key="1">
    <source>
        <dbReference type="SAM" id="SignalP"/>
    </source>
</evidence>
<dbReference type="PANTHER" id="PTHR36509:SF2">
    <property type="entry name" value="BLL3101 PROTEIN"/>
    <property type="match status" value="1"/>
</dbReference>
<evidence type="ECO:0000313" key="4">
    <source>
        <dbReference type="EMBL" id="ARP85176.1"/>
    </source>
</evidence>
<dbReference type="Pfam" id="PF06863">
    <property type="entry name" value="DUF1254"/>
    <property type="match status" value="1"/>
</dbReference>
<dbReference type="Gene3D" id="2.60.40.1610">
    <property type="entry name" value="Domain of unknown function DUF1254"/>
    <property type="match status" value="1"/>
</dbReference>
<reference evidence="4 5" key="1">
    <citation type="submission" date="2017-05" db="EMBL/GenBank/DDBJ databases">
        <title>Complete and WGS of Bordetella genogroups.</title>
        <authorList>
            <person name="Spilker T."/>
            <person name="LiPuma J."/>
        </authorList>
    </citation>
    <scope>NUCLEOTIDE SEQUENCE [LARGE SCALE GENOMIC DNA]</scope>
    <source>
        <strain evidence="4 5">AU17164</strain>
    </source>
</reference>
<proteinExistence type="predicted"/>
<keyword evidence="5" id="KW-1185">Reference proteome</keyword>
<evidence type="ECO:0000313" key="5">
    <source>
        <dbReference type="Proteomes" id="UP000194139"/>
    </source>
</evidence>
<accession>A0A1W6YVT2</accession>
<sequence length="495" mass="54753">MHLQSRVRSPHARAKRGIAVLFASAAAAVSMAVHADKLSQEEASAIAVDAYVYFYPLVSMDLTRRQSTNVAAAGEKPGFAPPNAVSNWPEFPPAHLKLVVRPNFDTLYSSAFLDLSKEPVVISVPDTGGRYYLLPMLDMWTDVFASPGWRTTGTQAGHFLIAQPNWRPDLREKFEEFKLPAGTTRIDAPTPYVLMIGRTKTDGPEDYAAVHRIQAGYKITPLSKWGGTDQVVAGEVDPDVDMKTPPKVQVDTMSAEKYFAYAAELMKVHPPHMTDQPIVARMRRIGIDAGESLDFESLDPVARNALMAAPEAAQRLMAWKMSSLAPVVNGWLMNTTTMGVYGDYYLKRAIIAQQGLGANLVEDAIYPLNIADKEGRPLDGANRYVIRFTRADLPPANAFWSITLYDAEGFQVENRLNRFAVSSWMPFKYDADGGLELYFQNDSPGKDKEANWLPAPKGPFNLTMRLYAPKPEALNGKWAPPVVTRADEPMPVTAQ</sequence>
<name>A0A1W6YVT2_9BORD</name>
<dbReference type="InterPro" id="IPR037049">
    <property type="entry name" value="DUF1214_C_sf"/>
</dbReference>